<sequence>MIAGSGDRCKVMCTQPRRISAISIARRVSLEMGDAAVGSPGSLVGYQIRLESRVDARNALVFCTTGILLRRLETDPNLAGVTHVVVDEVHERTLESDFLLIVLRKLVGLRPDLKVILMSATLEARRFSDYFGGCPVIEVPGRTFPVEVRFLEDAVEETGGCRQCGGRLDNVERLTYLFGWPTTGYLLEEESEYAVRSRRVKHDEGTVKIAGKHGSTQTVRLQWEEDPTDAYYDPDPSESSGAPTINSTYAPRTLTTVNRMDPNRLNYDLLVLLLHHICFPASNVLAAGTVPPMGAVLVFLPGLPEIRRLHDLLAADRRFADPERCALYVLHSALASEGQEAAFEVPPIGVRKVVLATNIAETGVTIPDVTVVVDAGRVKVVRFDEKRKVTSLDEMFVSRASAKQRRGRAGRVQEGLCYHLFTRYRFENQLGDYLAPEMLRLPLSELCLKIKICRLGLIHDVLASALDPPPTTAVQNAIDSLVEVQALTSAERLTPLGVHLSNLPVDVHIGKMILFGAVLRCLDPVLTVAAYLSFKSPFIRPFGREAEADAAREGFKTGNSDLLTIYKAYTAWRDHARTLKPSQERDFCRRHFLSHQNLLTIEDMKKQFLGLLVAIGFVRVSSDEKIELSRNNYRRTTSAATLCAIPTFYDVHATNPAVLNAAFAAGLYPRVARCSLLTRELTTGQRQDIVHVHPSSVNFSRASEWSFPTDWLVYYTMVRSGKVYLWETGAVDACPLLMFGGEMEIKHKHRRVSIDHWIKFRCHAKTAVLFKCLRFELNKILRRKIDNPTMDFSEIDQRYLDLMVDVLEVGQQAK</sequence>
<feature type="region of interest" description="Disordered" evidence="9">
    <location>
        <begin position="227"/>
        <end position="247"/>
    </location>
</feature>
<dbReference type="SUPFAM" id="SSF52540">
    <property type="entry name" value="P-loop containing nucleoside triphosphate hydrolases"/>
    <property type="match status" value="2"/>
</dbReference>
<dbReference type="Gene3D" id="3.40.50.300">
    <property type="entry name" value="P-loop containing nucleotide triphosphate hydrolases"/>
    <property type="match status" value="2"/>
</dbReference>
<evidence type="ECO:0000313" key="13">
    <source>
        <dbReference type="Proteomes" id="UP000274822"/>
    </source>
</evidence>
<dbReference type="Pfam" id="PF00271">
    <property type="entry name" value="Helicase_C"/>
    <property type="match status" value="1"/>
</dbReference>
<dbReference type="AlphaFoldDB" id="A0A433QIH3"/>
<dbReference type="GO" id="GO:0003723">
    <property type="term" value="F:RNA binding"/>
    <property type="evidence" value="ECO:0007669"/>
    <property type="project" value="TreeGrafter"/>
</dbReference>
<dbReference type="Pfam" id="PF07717">
    <property type="entry name" value="OB_NTP_bind"/>
    <property type="match status" value="1"/>
</dbReference>
<evidence type="ECO:0000256" key="3">
    <source>
        <dbReference type="ARBA" id="ARBA00022741"/>
    </source>
</evidence>
<dbReference type="GO" id="GO:0005524">
    <property type="term" value="F:ATP binding"/>
    <property type="evidence" value="ECO:0007669"/>
    <property type="project" value="UniProtKB-KW"/>
</dbReference>
<dbReference type="SMART" id="SM00847">
    <property type="entry name" value="HA2"/>
    <property type="match status" value="1"/>
</dbReference>
<feature type="domain" description="Helicase C-terminal" evidence="11">
    <location>
        <begin position="283"/>
        <end position="454"/>
    </location>
</feature>
<evidence type="ECO:0000256" key="6">
    <source>
        <dbReference type="ARBA" id="ARBA00022840"/>
    </source>
</evidence>
<keyword evidence="3" id="KW-0547">Nucleotide-binding</keyword>
<evidence type="ECO:0000256" key="7">
    <source>
        <dbReference type="ARBA" id="ARBA00023054"/>
    </source>
</evidence>
<reference evidence="12 13" key="1">
    <citation type="journal article" date="2018" name="New Phytol.">
        <title>Phylogenomics of Endogonaceae and evolution of mycorrhizas within Mucoromycota.</title>
        <authorList>
            <person name="Chang Y."/>
            <person name="Desiro A."/>
            <person name="Na H."/>
            <person name="Sandor L."/>
            <person name="Lipzen A."/>
            <person name="Clum A."/>
            <person name="Barry K."/>
            <person name="Grigoriev I.V."/>
            <person name="Martin F.M."/>
            <person name="Stajich J.E."/>
            <person name="Smith M.E."/>
            <person name="Bonito G."/>
            <person name="Spatafora J.W."/>
        </authorList>
    </citation>
    <scope>NUCLEOTIDE SEQUENCE [LARGE SCALE GENOMIC DNA]</scope>
    <source>
        <strain evidence="12 13">AD002</strain>
    </source>
</reference>
<dbReference type="PROSITE" id="PS51192">
    <property type="entry name" value="HELICASE_ATP_BIND_1"/>
    <property type="match status" value="1"/>
</dbReference>
<evidence type="ECO:0000256" key="1">
    <source>
        <dbReference type="ARBA" id="ARBA00008792"/>
    </source>
</evidence>
<organism evidence="12 13">
    <name type="scientific">Jimgerdemannia flammicorona</name>
    <dbReference type="NCBI Taxonomy" id="994334"/>
    <lineage>
        <taxon>Eukaryota</taxon>
        <taxon>Fungi</taxon>
        <taxon>Fungi incertae sedis</taxon>
        <taxon>Mucoromycota</taxon>
        <taxon>Mucoromycotina</taxon>
        <taxon>Endogonomycetes</taxon>
        <taxon>Endogonales</taxon>
        <taxon>Endogonaceae</taxon>
        <taxon>Jimgerdemannia</taxon>
    </lineage>
</organism>
<dbReference type="GO" id="GO:0016787">
    <property type="term" value="F:hydrolase activity"/>
    <property type="evidence" value="ECO:0007669"/>
    <property type="project" value="UniProtKB-KW"/>
</dbReference>
<dbReference type="PANTHER" id="PTHR18934">
    <property type="entry name" value="ATP-DEPENDENT RNA HELICASE"/>
    <property type="match status" value="1"/>
</dbReference>
<dbReference type="Pfam" id="PF26026">
    <property type="entry name" value="RNA_hel_CTD"/>
    <property type="match status" value="1"/>
</dbReference>
<dbReference type="CDD" id="cd18791">
    <property type="entry name" value="SF2_C_RHA"/>
    <property type="match status" value="1"/>
</dbReference>
<keyword evidence="4 12" id="KW-0378">Hydrolase</keyword>
<accession>A0A433QIH3</accession>
<dbReference type="Proteomes" id="UP000274822">
    <property type="component" value="Unassembled WGS sequence"/>
</dbReference>
<keyword evidence="5" id="KW-0347">Helicase</keyword>
<dbReference type="FunFam" id="1.20.120.1080:FF:000002">
    <property type="entry name" value="Putative ATP-dependent RNA helicase DHX36"/>
    <property type="match status" value="1"/>
</dbReference>
<feature type="domain" description="Helicase ATP-binding" evidence="10">
    <location>
        <begin position="1"/>
        <end position="140"/>
    </location>
</feature>
<dbReference type="Pfam" id="PF21010">
    <property type="entry name" value="HA2_C"/>
    <property type="match status" value="1"/>
</dbReference>
<evidence type="ECO:0000256" key="2">
    <source>
        <dbReference type="ARBA" id="ARBA00012552"/>
    </source>
</evidence>
<keyword evidence="7" id="KW-0175">Coiled coil</keyword>
<protein>
    <recommendedName>
        <fullName evidence="2">RNA helicase</fullName>
        <ecNumber evidence="2">3.6.4.13</ecNumber>
    </recommendedName>
</protein>
<evidence type="ECO:0000259" key="10">
    <source>
        <dbReference type="PROSITE" id="PS51192"/>
    </source>
</evidence>
<comment type="catalytic activity">
    <reaction evidence="8">
        <text>ATP + H2O = ADP + phosphate + H(+)</text>
        <dbReference type="Rhea" id="RHEA:13065"/>
        <dbReference type="ChEBI" id="CHEBI:15377"/>
        <dbReference type="ChEBI" id="CHEBI:15378"/>
        <dbReference type="ChEBI" id="CHEBI:30616"/>
        <dbReference type="ChEBI" id="CHEBI:43474"/>
        <dbReference type="ChEBI" id="CHEBI:456216"/>
        <dbReference type="EC" id="3.6.4.13"/>
    </reaction>
</comment>
<evidence type="ECO:0000259" key="11">
    <source>
        <dbReference type="PROSITE" id="PS51194"/>
    </source>
</evidence>
<name>A0A433QIH3_9FUNG</name>
<dbReference type="FunFam" id="3.40.50.300:FF:000325">
    <property type="entry name" value="ATP-dependent RNA helicase DHX29"/>
    <property type="match status" value="1"/>
</dbReference>
<dbReference type="PANTHER" id="PTHR18934:SF145">
    <property type="entry name" value="ATP-DEPENDENT RNA HELICASE DHX57-RELATED"/>
    <property type="match status" value="1"/>
</dbReference>
<dbReference type="EMBL" id="RBNJ01004953">
    <property type="protein sequence ID" value="RUS29602.1"/>
    <property type="molecule type" value="Genomic_DNA"/>
</dbReference>
<evidence type="ECO:0000256" key="5">
    <source>
        <dbReference type="ARBA" id="ARBA00022806"/>
    </source>
</evidence>
<dbReference type="PROSITE" id="PS51194">
    <property type="entry name" value="HELICASE_CTER"/>
    <property type="match status" value="1"/>
</dbReference>
<dbReference type="InterPro" id="IPR001650">
    <property type="entry name" value="Helicase_C-like"/>
</dbReference>
<evidence type="ECO:0000256" key="9">
    <source>
        <dbReference type="SAM" id="MobiDB-lite"/>
    </source>
</evidence>
<feature type="compositionally biased region" description="Polar residues" evidence="9">
    <location>
        <begin position="237"/>
        <end position="247"/>
    </location>
</feature>
<dbReference type="InterPro" id="IPR014001">
    <property type="entry name" value="Helicase_ATP-bd"/>
</dbReference>
<evidence type="ECO:0000313" key="12">
    <source>
        <dbReference type="EMBL" id="RUS29602.1"/>
    </source>
</evidence>
<dbReference type="InterPro" id="IPR059023">
    <property type="entry name" value="RNA_hel_CTD"/>
</dbReference>
<dbReference type="InterPro" id="IPR007502">
    <property type="entry name" value="Helicase-assoc_dom"/>
</dbReference>
<evidence type="ECO:0000256" key="4">
    <source>
        <dbReference type="ARBA" id="ARBA00022801"/>
    </source>
</evidence>
<dbReference type="InterPro" id="IPR027417">
    <property type="entry name" value="P-loop_NTPase"/>
</dbReference>
<dbReference type="FunFam" id="3.40.50.300:FF:001922">
    <property type="entry name" value="DEAH (Asp-Glu-Ala-His) box polypeptide 29"/>
    <property type="match status" value="1"/>
</dbReference>
<proteinExistence type="inferred from homology"/>
<dbReference type="GO" id="GO:0003724">
    <property type="term" value="F:RNA helicase activity"/>
    <property type="evidence" value="ECO:0007669"/>
    <property type="project" value="UniProtKB-EC"/>
</dbReference>
<keyword evidence="13" id="KW-1185">Reference proteome</keyword>
<comment type="similarity">
    <text evidence="1">Belongs to the DEAD box helicase family. DEAH subfamily.</text>
</comment>
<dbReference type="SMART" id="SM00490">
    <property type="entry name" value="HELICc"/>
    <property type="match status" value="1"/>
</dbReference>
<keyword evidence="6" id="KW-0067">ATP-binding</keyword>
<dbReference type="Gene3D" id="1.20.120.1080">
    <property type="match status" value="1"/>
</dbReference>
<comment type="caution">
    <text evidence="12">The sequence shown here is derived from an EMBL/GenBank/DDBJ whole genome shotgun (WGS) entry which is preliminary data.</text>
</comment>
<dbReference type="SMART" id="SM00487">
    <property type="entry name" value="DEXDc"/>
    <property type="match status" value="1"/>
</dbReference>
<evidence type="ECO:0000256" key="8">
    <source>
        <dbReference type="ARBA" id="ARBA00047984"/>
    </source>
</evidence>
<dbReference type="InterPro" id="IPR011709">
    <property type="entry name" value="DEAD-box_helicase_OB_fold"/>
</dbReference>
<gene>
    <name evidence="12" type="ORF">BC938DRAFT_480464</name>
</gene>
<dbReference type="EC" id="3.6.4.13" evidence="2"/>
<dbReference type="CDD" id="cd17917">
    <property type="entry name" value="DEXHc_RHA-like"/>
    <property type="match status" value="1"/>
</dbReference>